<comment type="caution">
    <text evidence="3">The sequence shown here is derived from an EMBL/GenBank/DDBJ whole genome shotgun (WGS) entry which is preliminary data.</text>
</comment>
<name>A0A1V9YWB9_9STRA</name>
<dbReference type="PANTHER" id="PTHR46093">
    <property type="entry name" value="ACYL-COA-BINDING DOMAIN-CONTAINING PROTEIN 5"/>
    <property type="match status" value="1"/>
</dbReference>
<protein>
    <submittedName>
        <fullName evidence="3">Fibronectin type III domain-containing protein</fullName>
    </submittedName>
</protein>
<dbReference type="Proteomes" id="UP000243217">
    <property type="component" value="Unassembled WGS sequence"/>
</dbReference>
<proteinExistence type="predicted"/>
<reference evidence="3 4" key="1">
    <citation type="journal article" date="2014" name="Genome Biol. Evol.">
        <title>The secreted proteins of Achlya hypogyna and Thraustotheca clavata identify the ancestral oomycete secretome and reveal gene acquisitions by horizontal gene transfer.</title>
        <authorList>
            <person name="Misner I."/>
            <person name="Blouin N."/>
            <person name="Leonard G."/>
            <person name="Richards T.A."/>
            <person name="Lane C.E."/>
        </authorList>
    </citation>
    <scope>NUCLEOTIDE SEQUENCE [LARGE SCALE GENOMIC DNA]</scope>
    <source>
        <strain evidence="3 4">ATCC 34112</strain>
    </source>
</reference>
<keyword evidence="2" id="KW-0677">Repeat</keyword>
<keyword evidence="1" id="KW-0880">Kelch repeat</keyword>
<evidence type="ECO:0000313" key="3">
    <source>
        <dbReference type="EMBL" id="OQR90001.1"/>
    </source>
</evidence>
<dbReference type="InterPro" id="IPR011043">
    <property type="entry name" value="Gal_Oxase/kelch_b-propeller"/>
</dbReference>
<dbReference type="Gene3D" id="2.120.10.80">
    <property type="entry name" value="Kelch-type beta propeller"/>
    <property type="match status" value="1"/>
</dbReference>
<dbReference type="InterPro" id="IPR015915">
    <property type="entry name" value="Kelch-typ_b-propeller"/>
</dbReference>
<organism evidence="3 4">
    <name type="scientific">Thraustotheca clavata</name>
    <dbReference type="NCBI Taxonomy" id="74557"/>
    <lineage>
        <taxon>Eukaryota</taxon>
        <taxon>Sar</taxon>
        <taxon>Stramenopiles</taxon>
        <taxon>Oomycota</taxon>
        <taxon>Saprolegniomycetes</taxon>
        <taxon>Saprolegniales</taxon>
        <taxon>Achlyaceae</taxon>
        <taxon>Thraustotheca</taxon>
    </lineage>
</organism>
<accession>A0A1V9YWB9</accession>
<dbReference type="SUPFAM" id="SSF50965">
    <property type="entry name" value="Galactose oxidase, central domain"/>
    <property type="match status" value="1"/>
</dbReference>
<evidence type="ECO:0000256" key="2">
    <source>
        <dbReference type="ARBA" id="ARBA00022737"/>
    </source>
</evidence>
<dbReference type="PANTHER" id="PTHR46093:SF18">
    <property type="entry name" value="FIBRONECTIN TYPE-III DOMAIN-CONTAINING PROTEIN"/>
    <property type="match status" value="1"/>
</dbReference>
<sequence length="274" mass="30844">MVFAANSSTTPLQPFTKFHHLPAGGIWTLHIHDRFKDGNSGTLLSWNTTWIMKPCVPTFQWTNITSNIKGTPPGARYQHTAIVFGQSKFVFSGKNMAEFNDLYRLDYNPSNSSGTWVTLSPMPLQRYFRRYGQLMYLSPNQALIFSTGLLQQTFNESDQLKLSQYLVMEPNEPLLPIEISGIAPSQRYFTAASIISATPSESRLVFFGGQDHSSFLGDTWEITLRNPPSLPHSQNAACDWRLQNPQLQIDWINSCGATQSSQPCISRHIVSYDG</sequence>
<evidence type="ECO:0000256" key="1">
    <source>
        <dbReference type="ARBA" id="ARBA00022441"/>
    </source>
</evidence>
<evidence type="ECO:0000313" key="4">
    <source>
        <dbReference type="Proteomes" id="UP000243217"/>
    </source>
</evidence>
<dbReference type="OrthoDB" id="73403at2759"/>
<keyword evidence="4" id="KW-1185">Reference proteome</keyword>
<gene>
    <name evidence="3" type="ORF">THRCLA_09474</name>
</gene>
<dbReference type="AlphaFoldDB" id="A0A1V9YWB9"/>
<dbReference type="EMBL" id="JNBS01002616">
    <property type="protein sequence ID" value="OQR90001.1"/>
    <property type="molecule type" value="Genomic_DNA"/>
</dbReference>